<reference evidence="2" key="2">
    <citation type="journal article" date="2015" name="Fish Shellfish Immunol.">
        <title>Early steps in the European eel (Anguilla anguilla)-Vibrio vulnificus interaction in the gills: Role of the RtxA13 toxin.</title>
        <authorList>
            <person name="Callol A."/>
            <person name="Pajuelo D."/>
            <person name="Ebbesson L."/>
            <person name="Teles M."/>
            <person name="MacKenzie S."/>
            <person name="Amaro C."/>
        </authorList>
    </citation>
    <scope>NUCLEOTIDE SEQUENCE</scope>
</reference>
<reference evidence="2" key="1">
    <citation type="submission" date="2014-11" db="EMBL/GenBank/DDBJ databases">
        <authorList>
            <person name="Amaro Gonzalez C."/>
        </authorList>
    </citation>
    <scope>NUCLEOTIDE SEQUENCE</scope>
</reference>
<protein>
    <submittedName>
        <fullName evidence="2">Uncharacterized protein</fullName>
    </submittedName>
</protein>
<sequence length="37" mass="3933">MEGQAGSLPRPRRGPSETASFLFGHASPVCVCYPQAK</sequence>
<organism evidence="2">
    <name type="scientific">Anguilla anguilla</name>
    <name type="common">European freshwater eel</name>
    <name type="synonym">Muraena anguilla</name>
    <dbReference type="NCBI Taxonomy" id="7936"/>
    <lineage>
        <taxon>Eukaryota</taxon>
        <taxon>Metazoa</taxon>
        <taxon>Chordata</taxon>
        <taxon>Craniata</taxon>
        <taxon>Vertebrata</taxon>
        <taxon>Euteleostomi</taxon>
        <taxon>Actinopterygii</taxon>
        <taxon>Neopterygii</taxon>
        <taxon>Teleostei</taxon>
        <taxon>Anguilliformes</taxon>
        <taxon>Anguillidae</taxon>
        <taxon>Anguilla</taxon>
    </lineage>
</organism>
<name>A0A0E9V812_ANGAN</name>
<evidence type="ECO:0000256" key="1">
    <source>
        <dbReference type="SAM" id="MobiDB-lite"/>
    </source>
</evidence>
<feature type="region of interest" description="Disordered" evidence="1">
    <location>
        <begin position="1"/>
        <end position="20"/>
    </location>
</feature>
<evidence type="ECO:0000313" key="2">
    <source>
        <dbReference type="EMBL" id="JAH74192.1"/>
    </source>
</evidence>
<accession>A0A0E9V812</accession>
<dbReference type="EMBL" id="GBXM01034385">
    <property type="protein sequence ID" value="JAH74192.1"/>
    <property type="molecule type" value="Transcribed_RNA"/>
</dbReference>
<dbReference type="AlphaFoldDB" id="A0A0E9V812"/>
<proteinExistence type="predicted"/>